<dbReference type="RefSeq" id="WP_117953385.1">
    <property type="nucleotide sequence ID" value="NZ_QRAN01000005.1"/>
</dbReference>
<dbReference type="Proteomes" id="UP000265509">
    <property type="component" value="Unassembled WGS sequence"/>
</dbReference>
<organism evidence="2 3">
    <name type="scientific">Seongchinamella sediminis</name>
    <dbReference type="NCBI Taxonomy" id="2283635"/>
    <lineage>
        <taxon>Bacteria</taxon>
        <taxon>Pseudomonadati</taxon>
        <taxon>Pseudomonadota</taxon>
        <taxon>Gammaproteobacteria</taxon>
        <taxon>Cellvibrionales</taxon>
        <taxon>Halieaceae</taxon>
        <taxon>Seongchinamella</taxon>
    </lineage>
</organism>
<name>A0A3L7DZD7_9GAMM</name>
<protein>
    <recommendedName>
        <fullName evidence="1">SMEK domain-containing protein</fullName>
    </recommendedName>
</protein>
<dbReference type="NCBIfam" id="NF033859">
    <property type="entry name" value="SMEK_N"/>
    <property type="match status" value="1"/>
</dbReference>
<accession>A0A3L7DZD7</accession>
<dbReference type="OrthoDB" id="789223at2"/>
<reference evidence="2 3" key="1">
    <citation type="submission" date="2018-07" db="EMBL/GenBank/DDBJ databases">
        <title>Halioglobus sp. genome submission.</title>
        <authorList>
            <person name="Ye M.-Q."/>
            <person name="Du Z.-J."/>
        </authorList>
    </citation>
    <scope>NUCLEOTIDE SEQUENCE [LARGE SCALE GENOMIC DNA]</scope>
    <source>
        <strain evidence="2 3">U0301</strain>
    </source>
</reference>
<dbReference type="EMBL" id="QRAN01000005">
    <property type="protein sequence ID" value="RLQ22614.1"/>
    <property type="molecule type" value="Genomic_DNA"/>
</dbReference>
<dbReference type="Pfam" id="PF21941">
    <property type="entry name" value="SMEK_N"/>
    <property type="match status" value="1"/>
</dbReference>
<feature type="domain" description="SMEK" evidence="1">
    <location>
        <begin position="10"/>
        <end position="63"/>
    </location>
</feature>
<evidence type="ECO:0000313" key="2">
    <source>
        <dbReference type="EMBL" id="RLQ22614.1"/>
    </source>
</evidence>
<comment type="caution">
    <text evidence="2">The sequence shown here is derived from an EMBL/GenBank/DDBJ whole genome shotgun (WGS) entry which is preliminary data.</text>
</comment>
<dbReference type="InterPro" id="IPR047740">
    <property type="entry name" value="SMEK_dom"/>
</dbReference>
<proteinExistence type="predicted"/>
<gene>
    <name evidence="2" type="ORF">DWB85_06425</name>
</gene>
<dbReference type="AlphaFoldDB" id="A0A3L7DZD7"/>
<sequence length="131" mass="14429">MKHVEAINQFREELSSLSREVESAVAMGYLDINKICEDVFCGIFKELYGLANLRKLNSGAQNCLVGLADAVHIHQGNVPRWYEELDDLDETAATQIIILLDLGHDLGDALESPSMTQSPIFVKPASVRISG</sequence>
<evidence type="ECO:0000313" key="3">
    <source>
        <dbReference type="Proteomes" id="UP000265509"/>
    </source>
</evidence>
<evidence type="ECO:0000259" key="1">
    <source>
        <dbReference type="Pfam" id="PF21941"/>
    </source>
</evidence>
<keyword evidence="3" id="KW-1185">Reference proteome</keyword>